<evidence type="ECO:0000256" key="3">
    <source>
        <dbReference type="ARBA" id="ARBA00018689"/>
    </source>
</evidence>
<dbReference type="InterPro" id="IPR050786">
    <property type="entry name" value="EFG1_rRNA-proc"/>
</dbReference>
<evidence type="ECO:0000256" key="7">
    <source>
        <dbReference type="ARBA" id="ARBA00023242"/>
    </source>
</evidence>
<dbReference type="eggNOG" id="KOG4484">
    <property type="taxonomic scope" value="Eukaryota"/>
</dbReference>
<evidence type="ECO:0000256" key="8">
    <source>
        <dbReference type="SAM" id="MobiDB-lite"/>
    </source>
</evidence>
<dbReference type="GeneID" id="17260904"/>
<evidence type="ECO:0000256" key="4">
    <source>
        <dbReference type="ARBA" id="ARBA00019827"/>
    </source>
</evidence>
<evidence type="ECO:0000256" key="2">
    <source>
        <dbReference type="ARBA" id="ARBA00006916"/>
    </source>
</evidence>
<comment type="subcellular location">
    <subcellularLocation>
        <location evidence="1">Nucleus</location>
        <location evidence="1">Nucleolus</location>
    </subcellularLocation>
</comment>
<dbReference type="GO" id="GO:0000462">
    <property type="term" value="P:maturation of SSU-rRNA from tricistronic rRNA transcript (SSU-rRNA, 5.8S rRNA, LSU-rRNA)"/>
    <property type="evidence" value="ECO:0007669"/>
    <property type="project" value="TreeGrafter"/>
</dbReference>
<name>A0A0D3ITN4_EMIH1</name>
<accession>A0A0D3ITN4</accession>
<evidence type="ECO:0000313" key="10">
    <source>
        <dbReference type="Proteomes" id="UP000013827"/>
    </source>
</evidence>
<feature type="region of interest" description="Disordered" evidence="8">
    <location>
        <begin position="69"/>
        <end position="88"/>
    </location>
</feature>
<dbReference type="PANTHER" id="PTHR33911">
    <property type="entry name" value="RRNA-PROCESSING PROTEIN EFG1"/>
    <property type="match status" value="1"/>
</dbReference>
<dbReference type="OMA" id="REMGCAN"/>
<evidence type="ECO:0000313" key="9">
    <source>
        <dbReference type="EnsemblProtists" id="EOD14619"/>
    </source>
</evidence>
<comment type="similarity">
    <text evidence="2">Belongs to the EFG1 family.</text>
</comment>
<dbReference type="GO" id="GO:0030688">
    <property type="term" value="C:preribosome, small subunit precursor"/>
    <property type="evidence" value="ECO:0007669"/>
    <property type="project" value="TreeGrafter"/>
</dbReference>
<dbReference type="HOGENOM" id="CLU_1820864_0_0_1"/>
<keyword evidence="7" id="KW-0539">Nucleus</keyword>
<sequence>RKRARSLERLLKSGKLPESARAQKENELAELLQQAQRTKRVEREKLNSRKYHGVKFFERRKLERRIESLKRKLGDGSSGGGEAERLEEQLRTAEHDRLYVLHFPRNKKYLSLFPSSDADNEAVAKLRKKIRDRIVRQAEAGK</sequence>
<dbReference type="Proteomes" id="UP000013827">
    <property type="component" value="Unassembled WGS sequence"/>
</dbReference>
<dbReference type="STRING" id="2903.R1E0X9"/>
<keyword evidence="5" id="KW-0698">rRNA processing</keyword>
<dbReference type="Pfam" id="PF10153">
    <property type="entry name" value="Efg1"/>
    <property type="match status" value="1"/>
</dbReference>
<dbReference type="PANTHER" id="PTHR33911:SF1">
    <property type="entry name" value="RRNA-PROCESSING PROTEIN EFG1"/>
    <property type="match status" value="1"/>
</dbReference>
<dbReference type="RefSeq" id="XP_005767048.1">
    <property type="nucleotide sequence ID" value="XM_005766991.1"/>
</dbReference>
<dbReference type="GO" id="GO:0005730">
    <property type="term" value="C:nucleolus"/>
    <property type="evidence" value="ECO:0007669"/>
    <property type="project" value="UniProtKB-SubCell"/>
</dbReference>
<feature type="region of interest" description="Disordered" evidence="8">
    <location>
        <begin position="1"/>
        <end position="25"/>
    </location>
</feature>
<evidence type="ECO:0000256" key="6">
    <source>
        <dbReference type="ARBA" id="ARBA00023054"/>
    </source>
</evidence>
<dbReference type="PaxDb" id="2903-EOD14619"/>
<dbReference type="KEGG" id="ehx:EMIHUDRAFT_57141"/>
<dbReference type="AlphaFoldDB" id="A0A0D3ITN4"/>
<keyword evidence="6" id="KW-0175">Coiled coil</keyword>
<dbReference type="InterPro" id="IPR019310">
    <property type="entry name" value="Efg1"/>
</dbReference>
<organism evidence="9 10">
    <name type="scientific">Emiliania huxleyi (strain CCMP1516)</name>
    <dbReference type="NCBI Taxonomy" id="280463"/>
    <lineage>
        <taxon>Eukaryota</taxon>
        <taxon>Haptista</taxon>
        <taxon>Haptophyta</taxon>
        <taxon>Prymnesiophyceae</taxon>
        <taxon>Isochrysidales</taxon>
        <taxon>Noelaerhabdaceae</taxon>
        <taxon>Emiliania</taxon>
    </lineage>
</organism>
<proteinExistence type="inferred from homology"/>
<protein>
    <recommendedName>
        <fullName evidence="3">rRNA-processing protein EFG1</fullName>
    </recommendedName>
    <alternativeName>
        <fullName evidence="4">rRNA-processing protein efg1</fullName>
    </alternativeName>
</protein>
<reference evidence="9" key="2">
    <citation type="submission" date="2024-10" db="UniProtKB">
        <authorList>
            <consortium name="EnsemblProtists"/>
        </authorList>
    </citation>
    <scope>IDENTIFICATION</scope>
</reference>
<dbReference type="EnsemblProtists" id="EOD14619">
    <property type="protein sequence ID" value="EOD14619"/>
    <property type="gene ID" value="EMIHUDRAFT_57141"/>
</dbReference>
<evidence type="ECO:0000256" key="5">
    <source>
        <dbReference type="ARBA" id="ARBA00022552"/>
    </source>
</evidence>
<keyword evidence="10" id="KW-1185">Reference proteome</keyword>
<reference evidence="10" key="1">
    <citation type="journal article" date="2013" name="Nature">
        <title>Pan genome of the phytoplankton Emiliania underpins its global distribution.</title>
        <authorList>
            <person name="Read B.A."/>
            <person name="Kegel J."/>
            <person name="Klute M.J."/>
            <person name="Kuo A."/>
            <person name="Lefebvre S.C."/>
            <person name="Maumus F."/>
            <person name="Mayer C."/>
            <person name="Miller J."/>
            <person name="Monier A."/>
            <person name="Salamov A."/>
            <person name="Young J."/>
            <person name="Aguilar M."/>
            <person name="Claverie J.M."/>
            <person name="Frickenhaus S."/>
            <person name="Gonzalez K."/>
            <person name="Herman E.K."/>
            <person name="Lin Y.C."/>
            <person name="Napier J."/>
            <person name="Ogata H."/>
            <person name="Sarno A.F."/>
            <person name="Shmutz J."/>
            <person name="Schroeder D."/>
            <person name="de Vargas C."/>
            <person name="Verret F."/>
            <person name="von Dassow P."/>
            <person name="Valentin K."/>
            <person name="Van de Peer Y."/>
            <person name="Wheeler G."/>
            <person name="Dacks J.B."/>
            <person name="Delwiche C.F."/>
            <person name="Dyhrman S.T."/>
            <person name="Glockner G."/>
            <person name="John U."/>
            <person name="Richards T."/>
            <person name="Worden A.Z."/>
            <person name="Zhang X."/>
            <person name="Grigoriev I.V."/>
            <person name="Allen A.E."/>
            <person name="Bidle K."/>
            <person name="Borodovsky M."/>
            <person name="Bowler C."/>
            <person name="Brownlee C."/>
            <person name="Cock J.M."/>
            <person name="Elias M."/>
            <person name="Gladyshev V.N."/>
            <person name="Groth M."/>
            <person name="Guda C."/>
            <person name="Hadaegh A."/>
            <person name="Iglesias-Rodriguez M.D."/>
            <person name="Jenkins J."/>
            <person name="Jones B.M."/>
            <person name="Lawson T."/>
            <person name="Leese F."/>
            <person name="Lindquist E."/>
            <person name="Lobanov A."/>
            <person name="Lomsadze A."/>
            <person name="Malik S.B."/>
            <person name="Marsh M.E."/>
            <person name="Mackinder L."/>
            <person name="Mock T."/>
            <person name="Mueller-Roeber B."/>
            <person name="Pagarete A."/>
            <person name="Parker M."/>
            <person name="Probert I."/>
            <person name="Quesneville H."/>
            <person name="Raines C."/>
            <person name="Rensing S.A."/>
            <person name="Riano-Pachon D.M."/>
            <person name="Richier S."/>
            <person name="Rokitta S."/>
            <person name="Shiraiwa Y."/>
            <person name="Soanes D.M."/>
            <person name="van der Giezen M."/>
            <person name="Wahlund T.M."/>
            <person name="Williams B."/>
            <person name="Wilson W."/>
            <person name="Wolfe G."/>
            <person name="Wurch L.L."/>
        </authorList>
    </citation>
    <scope>NUCLEOTIDE SEQUENCE</scope>
</reference>
<evidence type="ECO:0000256" key="1">
    <source>
        <dbReference type="ARBA" id="ARBA00004604"/>
    </source>
</evidence>
<feature type="compositionally biased region" description="Basic and acidic residues" evidence="8">
    <location>
        <begin position="1"/>
        <end position="11"/>
    </location>
</feature>